<accession>A0A0F9EZN6</accession>
<dbReference type="AlphaFoldDB" id="A0A0F9EZN6"/>
<dbReference type="InterPro" id="IPR032719">
    <property type="entry name" value="WbsX"/>
</dbReference>
<evidence type="ECO:0000313" key="1">
    <source>
        <dbReference type="EMBL" id="KKL42997.1"/>
    </source>
</evidence>
<dbReference type="InterPro" id="IPR015889">
    <property type="entry name" value="Intradiol_dOase_core"/>
</dbReference>
<dbReference type="EMBL" id="LAZR01034816">
    <property type="protein sequence ID" value="KKL42997.1"/>
    <property type="molecule type" value="Genomic_DNA"/>
</dbReference>
<dbReference type="PANTHER" id="PTHR41244:SF1">
    <property type="entry name" value="GLYCOSYLTRANSFERASE"/>
    <property type="match status" value="1"/>
</dbReference>
<dbReference type="GO" id="GO:0016702">
    <property type="term" value="F:oxidoreductase activity, acting on single donors with incorporation of molecular oxygen, incorporation of two atoms of oxygen"/>
    <property type="evidence" value="ECO:0007669"/>
    <property type="project" value="InterPro"/>
</dbReference>
<sequence length="162" mass="18771">GYSGLHLMAINPASAMITDFKKAGFDSVSHYVWLPDWKGKYQQDYGELIKRRSNEWGAFTKESGLVYFPSVSPGWDATPRGAAHDSRRPQRYPWWPVVVGEDPALFSNFLGRAIRYTRKYNDPQLCFIASWNEWSEGHYVEPDKRFGTAWLEAIQREKQYAV</sequence>
<gene>
    <name evidence="1" type="ORF">LCGC14_2367260</name>
</gene>
<dbReference type="Pfam" id="PF14307">
    <property type="entry name" value="Glyco_tran_WbsX"/>
    <property type="match status" value="1"/>
</dbReference>
<protein>
    <submittedName>
        <fullName evidence="1">Uncharacterized protein</fullName>
    </submittedName>
</protein>
<comment type="caution">
    <text evidence="1">The sequence shown here is derived from an EMBL/GenBank/DDBJ whole genome shotgun (WGS) entry which is preliminary data.</text>
</comment>
<dbReference type="GO" id="GO:0005506">
    <property type="term" value="F:iron ion binding"/>
    <property type="evidence" value="ECO:0007669"/>
    <property type="project" value="InterPro"/>
</dbReference>
<organism evidence="1">
    <name type="scientific">marine sediment metagenome</name>
    <dbReference type="NCBI Taxonomy" id="412755"/>
    <lineage>
        <taxon>unclassified sequences</taxon>
        <taxon>metagenomes</taxon>
        <taxon>ecological metagenomes</taxon>
    </lineage>
</organism>
<proteinExistence type="predicted"/>
<feature type="non-terminal residue" evidence="1">
    <location>
        <position position="1"/>
    </location>
</feature>
<reference evidence="1" key="1">
    <citation type="journal article" date="2015" name="Nature">
        <title>Complex archaea that bridge the gap between prokaryotes and eukaryotes.</title>
        <authorList>
            <person name="Spang A."/>
            <person name="Saw J.H."/>
            <person name="Jorgensen S.L."/>
            <person name="Zaremba-Niedzwiedzka K."/>
            <person name="Martijn J."/>
            <person name="Lind A.E."/>
            <person name="van Eijk R."/>
            <person name="Schleper C."/>
            <person name="Guy L."/>
            <person name="Ettema T.J."/>
        </authorList>
    </citation>
    <scope>NUCLEOTIDE SEQUENCE</scope>
</reference>
<dbReference type="SUPFAM" id="SSF49482">
    <property type="entry name" value="Aromatic compound dioxygenase"/>
    <property type="match status" value="1"/>
</dbReference>
<dbReference type="PANTHER" id="PTHR41244">
    <property type="entry name" value="RHAMNAN SYNTHESIS F"/>
    <property type="match status" value="1"/>
</dbReference>
<dbReference type="Gene3D" id="3.20.20.80">
    <property type="entry name" value="Glycosidases"/>
    <property type="match status" value="1"/>
</dbReference>
<name>A0A0F9EZN6_9ZZZZ</name>